<organism evidence="1 2">
    <name type="scientific">Bacteroides eggerthii</name>
    <dbReference type="NCBI Taxonomy" id="28111"/>
    <lineage>
        <taxon>Bacteria</taxon>
        <taxon>Pseudomonadati</taxon>
        <taxon>Bacteroidota</taxon>
        <taxon>Bacteroidia</taxon>
        <taxon>Bacteroidales</taxon>
        <taxon>Bacteroidaceae</taxon>
        <taxon>Bacteroides</taxon>
    </lineage>
</organism>
<proteinExistence type="predicted"/>
<accession>A0A380YGT6</accession>
<dbReference type="EMBL" id="UFSX01000001">
    <property type="protein sequence ID" value="SUV28075.1"/>
    <property type="molecule type" value="Genomic_DNA"/>
</dbReference>
<sequence>MNKKNVYDLIQERLNVIFKEFDNVYISFSGEKTVEYY</sequence>
<evidence type="ECO:0000313" key="2">
    <source>
        <dbReference type="Proteomes" id="UP000254424"/>
    </source>
</evidence>
<reference evidence="1 2" key="1">
    <citation type="submission" date="2018-06" db="EMBL/GenBank/DDBJ databases">
        <authorList>
            <consortium name="Pathogen Informatics"/>
            <person name="Doyle S."/>
        </authorList>
    </citation>
    <scope>NUCLEOTIDE SEQUENCE [LARGE SCALE GENOMIC DNA]</scope>
    <source>
        <strain evidence="1 2">NCTC11155</strain>
    </source>
</reference>
<protein>
    <submittedName>
        <fullName evidence="1">Phosphoadenosine phosphosulfate reductase</fullName>
    </submittedName>
</protein>
<evidence type="ECO:0000313" key="1">
    <source>
        <dbReference type="EMBL" id="SUV28075.1"/>
    </source>
</evidence>
<gene>
    <name evidence="1" type="ORF">NCTC11155_00021</name>
</gene>
<name>A0A380YGT6_9BACE</name>
<dbReference type="AlphaFoldDB" id="A0A380YGT6"/>
<dbReference type="Proteomes" id="UP000254424">
    <property type="component" value="Unassembled WGS sequence"/>
</dbReference>